<accession>A0A8A4TJ43</accession>
<evidence type="ECO:0000313" key="3">
    <source>
        <dbReference type="EMBL" id="QTD49214.1"/>
    </source>
</evidence>
<feature type="region of interest" description="Disordered" evidence="1">
    <location>
        <begin position="769"/>
        <end position="790"/>
    </location>
</feature>
<dbReference type="InterPro" id="IPR006311">
    <property type="entry name" value="TAT_signal"/>
</dbReference>
<dbReference type="Proteomes" id="UP000663929">
    <property type="component" value="Chromosome"/>
</dbReference>
<keyword evidence="2" id="KW-0472">Membrane</keyword>
<keyword evidence="4" id="KW-1185">Reference proteome</keyword>
<dbReference type="KEGG" id="scor:J3U87_26820"/>
<sequence>MPSKHSKSPSSASPLDRRSFLRYLGAGAGTAAWVAAPIGAAATSSKSGPAAAAATEPEAHSADWSLTDGMPAWKPVASPVPSPGSFADPSLDKTRLHRFEVVDDMLLPEGFAYRVLAGWGDRFGPDAHRVQFGYNNDYTGLVPIEGTSDDFYLFVNHEELSSRPWLQGFTQYHGGRAPRVAIRPDAENPKKPRLEIAGTLMPTHACDLSDFGALSKELQAEIRYLCEQGLGDLGISVLRIRRSAQGHYSVVQDATDHRRISTFSTQNIDPAVVAKFAMDGPAASVAKAGPGTFGNCSGGTTPWGTFLTCEENIQNHVNPLIKADGSLFPRKEKLGASPSFNRAGEVDARTPEPTFIAGMGAGLKQPLDGRGYGWVCQIDPKTGLMAKHSMLGRFRHENVALRCQAGKKLAAYMGDDRRGGHVWKFVSRRTVADPKDPANWNLFGEGTLYAAKFDAGYGGRWIPLQLDTPLAEPQPQHTASQHLFLPRRPDGGHVAVGVAGAKRTEQTPADWMAAVSAFAGKPFDQCTLGDLVSAPEGMTGAARDRYRMGVLLMDAYAMAGAAGATPASRPEDLEVHPTDNSVYIAFTDHTGGGDGSPDLRVFPDGKGDSSRMYGGIFRIVEEGDRPDATKFGWGRFVPSGEVSDEGGGFACADNLVFDPKGHLWMVTDISTSVLNQPVDRRKGKTKPGGSKFPGVFGNNSLFFVPTHGPGAGTPFCFGIGPVECELTGPTFCDGGRGLILSVQHPGEVNGTRRAARPEEERNYALTDRRGEPFQQTRKVPLGSNWPSGTLDQTPRPCVVVIAREAPQRG</sequence>
<keyword evidence="2" id="KW-0812">Transmembrane</keyword>
<dbReference type="PROSITE" id="PS51318">
    <property type="entry name" value="TAT"/>
    <property type="match status" value="1"/>
</dbReference>
<protein>
    <submittedName>
        <fullName evidence="3">DUF839 domain-containing protein</fullName>
    </submittedName>
</protein>
<reference evidence="3" key="1">
    <citation type="submission" date="2021-03" db="EMBL/GenBank/DDBJ databases">
        <title>Acanthopleuribacteraceae sp. M133.</title>
        <authorList>
            <person name="Wang G."/>
        </authorList>
    </citation>
    <scope>NUCLEOTIDE SEQUENCE</scope>
    <source>
        <strain evidence="3">M133</strain>
    </source>
</reference>
<evidence type="ECO:0000256" key="1">
    <source>
        <dbReference type="SAM" id="MobiDB-lite"/>
    </source>
</evidence>
<feature type="transmembrane region" description="Helical" evidence="2">
    <location>
        <begin position="20"/>
        <end position="40"/>
    </location>
</feature>
<dbReference type="PANTHER" id="PTHR35399:SF2">
    <property type="entry name" value="DUF839 DOMAIN-CONTAINING PROTEIN"/>
    <property type="match status" value="1"/>
</dbReference>
<gene>
    <name evidence="3" type="ORF">J3U87_26820</name>
</gene>
<dbReference type="Pfam" id="PF05787">
    <property type="entry name" value="PhoX"/>
    <property type="match status" value="1"/>
</dbReference>
<dbReference type="RefSeq" id="WP_237378857.1">
    <property type="nucleotide sequence ID" value="NZ_CP071793.1"/>
</dbReference>
<organism evidence="3 4">
    <name type="scientific">Sulfidibacter corallicola</name>
    <dbReference type="NCBI Taxonomy" id="2818388"/>
    <lineage>
        <taxon>Bacteria</taxon>
        <taxon>Pseudomonadati</taxon>
        <taxon>Acidobacteriota</taxon>
        <taxon>Holophagae</taxon>
        <taxon>Acanthopleuribacterales</taxon>
        <taxon>Acanthopleuribacteraceae</taxon>
        <taxon>Sulfidibacter</taxon>
    </lineage>
</organism>
<dbReference type="EMBL" id="CP071793">
    <property type="protein sequence ID" value="QTD49214.1"/>
    <property type="molecule type" value="Genomic_DNA"/>
</dbReference>
<dbReference type="PANTHER" id="PTHR35399">
    <property type="entry name" value="SLR8030 PROTEIN"/>
    <property type="match status" value="1"/>
</dbReference>
<dbReference type="InterPro" id="IPR008557">
    <property type="entry name" value="PhoX"/>
</dbReference>
<evidence type="ECO:0000313" key="4">
    <source>
        <dbReference type="Proteomes" id="UP000663929"/>
    </source>
</evidence>
<keyword evidence="2" id="KW-1133">Transmembrane helix</keyword>
<proteinExistence type="predicted"/>
<dbReference type="AlphaFoldDB" id="A0A8A4TJ43"/>
<evidence type="ECO:0000256" key="2">
    <source>
        <dbReference type="SAM" id="Phobius"/>
    </source>
</evidence>
<name>A0A8A4TJ43_SULCO</name>